<proteinExistence type="inferred from homology"/>
<dbReference type="InterPro" id="IPR003735">
    <property type="entry name" value="Metal_Tscrpt_repr"/>
</dbReference>
<reference evidence="3 4" key="1">
    <citation type="submission" date="2020-05" db="EMBL/GenBank/DDBJ databases">
        <title>Draft genome sequence of Desulfovibrio sp. strain HN2T.</title>
        <authorList>
            <person name="Ueno A."/>
            <person name="Tamazawa S."/>
            <person name="Tamamura S."/>
            <person name="Murakami T."/>
            <person name="Kiyama T."/>
            <person name="Inomata H."/>
            <person name="Amano Y."/>
            <person name="Miyakawa K."/>
            <person name="Tamaki H."/>
            <person name="Naganuma T."/>
            <person name="Kaneko K."/>
        </authorList>
    </citation>
    <scope>NUCLEOTIDE SEQUENCE [LARGE SCALE GENOMIC DNA]</scope>
    <source>
        <strain evidence="3 4">HN2</strain>
    </source>
</reference>
<gene>
    <name evidence="3" type="ORF">DSM101010T_33620</name>
</gene>
<name>A0A7J0BMM1_9BACT</name>
<evidence type="ECO:0008006" key="5">
    <source>
        <dbReference type="Google" id="ProtNLM"/>
    </source>
</evidence>
<comment type="caution">
    <text evidence="3">The sequence shown here is derived from an EMBL/GenBank/DDBJ whole genome shotgun (WGS) entry which is preliminary data.</text>
</comment>
<keyword evidence="4" id="KW-1185">Reference proteome</keyword>
<dbReference type="PANTHER" id="PTHR33677">
    <property type="entry name" value="TRANSCRIPTIONAL REPRESSOR FRMR-RELATED"/>
    <property type="match status" value="1"/>
</dbReference>
<evidence type="ECO:0000256" key="2">
    <source>
        <dbReference type="SAM" id="Coils"/>
    </source>
</evidence>
<dbReference type="Pfam" id="PF02583">
    <property type="entry name" value="Trns_repr_metal"/>
    <property type="match status" value="1"/>
</dbReference>
<dbReference type="GO" id="GO:0045892">
    <property type="term" value="P:negative regulation of DNA-templated transcription"/>
    <property type="evidence" value="ECO:0007669"/>
    <property type="project" value="UniProtKB-ARBA"/>
</dbReference>
<dbReference type="InterPro" id="IPR038390">
    <property type="entry name" value="Metal_Tscrpt_repr_sf"/>
</dbReference>
<dbReference type="GO" id="GO:0003677">
    <property type="term" value="F:DNA binding"/>
    <property type="evidence" value="ECO:0007669"/>
    <property type="project" value="InterPro"/>
</dbReference>
<evidence type="ECO:0000256" key="1">
    <source>
        <dbReference type="ARBA" id="ARBA00005260"/>
    </source>
</evidence>
<keyword evidence="2" id="KW-0175">Coiled coil</keyword>
<dbReference type="Proteomes" id="UP000503840">
    <property type="component" value="Unassembled WGS sequence"/>
</dbReference>
<dbReference type="RefSeq" id="WP_174406638.1">
    <property type="nucleotide sequence ID" value="NZ_BLVO01000016.1"/>
</dbReference>
<dbReference type="CDD" id="cd10148">
    <property type="entry name" value="CsoR-like_DUF156"/>
    <property type="match status" value="1"/>
</dbReference>
<evidence type="ECO:0000313" key="3">
    <source>
        <dbReference type="EMBL" id="GFM34997.1"/>
    </source>
</evidence>
<accession>A0A7J0BMM1</accession>
<organism evidence="3 4">
    <name type="scientific">Desulfovibrio subterraneus</name>
    <dbReference type="NCBI Taxonomy" id="2718620"/>
    <lineage>
        <taxon>Bacteria</taxon>
        <taxon>Pseudomonadati</taxon>
        <taxon>Thermodesulfobacteriota</taxon>
        <taxon>Desulfovibrionia</taxon>
        <taxon>Desulfovibrionales</taxon>
        <taxon>Desulfovibrionaceae</taxon>
        <taxon>Desulfovibrio</taxon>
    </lineage>
</organism>
<dbReference type="Gene3D" id="1.20.58.1000">
    <property type="entry name" value="Metal-sensitive repressor, helix protomer"/>
    <property type="match status" value="1"/>
</dbReference>
<dbReference type="GO" id="GO:0046872">
    <property type="term" value="F:metal ion binding"/>
    <property type="evidence" value="ECO:0007669"/>
    <property type="project" value="InterPro"/>
</dbReference>
<protein>
    <recommendedName>
        <fullName evidence="5">Transcriptional regulator</fullName>
    </recommendedName>
</protein>
<dbReference type="EMBL" id="BLVO01000016">
    <property type="protein sequence ID" value="GFM34997.1"/>
    <property type="molecule type" value="Genomic_DNA"/>
</dbReference>
<evidence type="ECO:0000313" key="4">
    <source>
        <dbReference type="Proteomes" id="UP000503840"/>
    </source>
</evidence>
<comment type="similarity">
    <text evidence="1">Belongs to the FrmR/RcnR family.</text>
</comment>
<feature type="coiled-coil region" evidence="2">
    <location>
        <begin position="7"/>
        <end position="34"/>
    </location>
</feature>
<sequence length="99" mass="11486">MNEVEMNKEQEAVKQNVQKRLKRIEGQIRGIQRMIEDGKECEDILVQVRAARSALQSASKLILRRYILRCHIDALRDAPEGRKDPIEKVIDVLAQYVDD</sequence>
<dbReference type="AlphaFoldDB" id="A0A7J0BMM1"/>